<dbReference type="AlphaFoldDB" id="A0A7R9A7G4"/>
<evidence type="ECO:0000256" key="2">
    <source>
        <dbReference type="ARBA" id="ARBA00010617"/>
    </source>
</evidence>
<comment type="cofactor">
    <cofactor evidence="1 7">
        <name>heme</name>
        <dbReference type="ChEBI" id="CHEBI:30413"/>
    </cofactor>
</comment>
<dbReference type="InterPro" id="IPR050182">
    <property type="entry name" value="Cytochrome_P450_fam2"/>
</dbReference>
<organism evidence="9">
    <name type="scientific">Darwinula stevensoni</name>
    <dbReference type="NCBI Taxonomy" id="69355"/>
    <lineage>
        <taxon>Eukaryota</taxon>
        <taxon>Metazoa</taxon>
        <taxon>Ecdysozoa</taxon>
        <taxon>Arthropoda</taxon>
        <taxon>Crustacea</taxon>
        <taxon>Oligostraca</taxon>
        <taxon>Ostracoda</taxon>
        <taxon>Podocopa</taxon>
        <taxon>Podocopida</taxon>
        <taxon>Darwinulocopina</taxon>
        <taxon>Darwinuloidea</taxon>
        <taxon>Darwinulidae</taxon>
        <taxon>Darwinula</taxon>
    </lineage>
</organism>
<dbReference type="Gene3D" id="1.10.630.10">
    <property type="entry name" value="Cytochrome P450"/>
    <property type="match status" value="1"/>
</dbReference>
<dbReference type="GO" id="GO:0006805">
    <property type="term" value="P:xenobiotic metabolic process"/>
    <property type="evidence" value="ECO:0007669"/>
    <property type="project" value="TreeGrafter"/>
</dbReference>
<evidence type="ECO:0000256" key="1">
    <source>
        <dbReference type="ARBA" id="ARBA00001971"/>
    </source>
</evidence>
<dbReference type="GO" id="GO:0005737">
    <property type="term" value="C:cytoplasm"/>
    <property type="evidence" value="ECO:0007669"/>
    <property type="project" value="TreeGrafter"/>
</dbReference>
<dbReference type="Proteomes" id="UP000677054">
    <property type="component" value="Unassembled WGS sequence"/>
</dbReference>
<evidence type="ECO:0000313" key="10">
    <source>
        <dbReference type="Proteomes" id="UP000677054"/>
    </source>
</evidence>
<dbReference type="OrthoDB" id="3934656at2759"/>
<dbReference type="EMBL" id="LR901070">
    <property type="protein sequence ID" value="CAD7247720.1"/>
    <property type="molecule type" value="Genomic_DNA"/>
</dbReference>
<evidence type="ECO:0000256" key="4">
    <source>
        <dbReference type="ARBA" id="ARBA00023002"/>
    </source>
</evidence>
<dbReference type="PRINTS" id="PR00463">
    <property type="entry name" value="EP450I"/>
</dbReference>
<protein>
    <recommendedName>
        <fullName evidence="11">Cytochrome P450</fullName>
    </recommendedName>
</protein>
<dbReference type="GO" id="GO:0008395">
    <property type="term" value="F:steroid hydroxylase activity"/>
    <property type="evidence" value="ECO:0007669"/>
    <property type="project" value="TreeGrafter"/>
</dbReference>
<keyword evidence="6 8" id="KW-0503">Monooxygenase</keyword>
<evidence type="ECO:0008006" key="11">
    <source>
        <dbReference type="Google" id="ProtNLM"/>
    </source>
</evidence>
<dbReference type="SUPFAM" id="SSF48264">
    <property type="entry name" value="Cytochrome P450"/>
    <property type="match status" value="1"/>
</dbReference>
<dbReference type="PROSITE" id="PS00086">
    <property type="entry name" value="CYTOCHROME_P450"/>
    <property type="match status" value="1"/>
</dbReference>
<dbReference type="GO" id="GO:0005506">
    <property type="term" value="F:iron ion binding"/>
    <property type="evidence" value="ECO:0007669"/>
    <property type="project" value="InterPro"/>
</dbReference>
<evidence type="ECO:0000256" key="8">
    <source>
        <dbReference type="RuleBase" id="RU000461"/>
    </source>
</evidence>
<evidence type="ECO:0000256" key="7">
    <source>
        <dbReference type="PIRSR" id="PIRSR602401-1"/>
    </source>
</evidence>
<feature type="binding site" description="axial binding residue" evidence="7">
    <location>
        <position position="454"/>
    </location>
    <ligand>
        <name>heme</name>
        <dbReference type="ChEBI" id="CHEBI:30413"/>
    </ligand>
    <ligandPart>
        <name>Fe</name>
        <dbReference type="ChEBI" id="CHEBI:18248"/>
    </ligandPart>
</feature>
<dbReference type="InterPro" id="IPR001128">
    <property type="entry name" value="Cyt_P450"/>
</dbReference>
<evidence type="ECO:0000313" key="9">
    <source>
        <dbReference type="EMBL" id="CAD7247720.1"/>
    </source>
</evidence>
<evidence type="ECO:0000256" key="5">
    <source>
        <dbReference type="ARBA" id="ARBA00023004"/>
    </source>
</evidence>
<proteinExistence type="inferred from homology"/>
<dbReference type="InterPro" id="IPR036396">
    <property type="entry name" value="Cyt_P450_sf"/>
</dbReference>
<dbReference type="FunFam" id="1.10.630.10:FF:000036">
    <property type="entry name" value="CYtochrome P450 family"/>
    <property type="match status" value="1"/>
</dbReference>
<keyword evidence="3 7" id="KW-0479">Metal-binding</keyword>
<gene>
    <name evidence="9" type="ORF">DSTB1V02_LOCUS7545</name>
</gene>
<accession>A0A7R9A7G4</accession>
<name>A0A7R9A7G4_9CRUS</name>
<dbReference type="InterPro" id="IPR017972">
    <property type="entry name" value="Cyt_P450_CS"/>
</dbReference>
<keyword evidence="4 8" id="KW-0560">Oxidoreductase</keyword>
<dbReference type="PANTHER" id="PTHR24300:SF403">
    <property type="entry name" value="CYTOCHROME P450 306A1"/>
    <property type="match status" value="1"/>
</dbReference>
<evidence type="ECO:0000256" key="6">
    <source>
        <dbReference type="ARBA" id="ARBA00023033"/>
    </source>
</evidence>
<keyword evidence="7 8" id="KW-0349">Heme</keyword>
<sequence>MKITGDEVSVFIDSYNETIPYPRKVARKSHKIFRKSSRRRFESVDRTWGLPLQGIATWALGKNLCVNFDTMREKHGDIFTVGLLHKNLVVLSNWELVRDIFERNEISGRPEGIISRKLAFGRMGIAAAEGSFWQDNRRFTVRILKDFGFGKREVMNSMIQDAALTLCRFLGENQHKPQDLGPRLNLAIINIIWRMIADKQLSHDDAKMQDIMIKIEEVFNDANHLRFFDLFPFLVYLWPPALRACRRMDRSVTTLSKIFSEEIKDHKKNLSLSEDPKDFIDAYLTEMARQKARGEINPNFSEFELQVIISDLFIAGSETTTNTIRWCVLFLLCHPEIQEKLQAEVDSVVGPDRLPSLDDRDRMQYTQAFMMEVLRLGVMLPVGAPHAATEDTEVAGFLFPKGTIVFANVWACHMDPKFWPDPGKFDPGRFLNPDGTLKTKVPSYFPFSLGKRQCPGESVALMEIFLFMAIFMQKFTFRTTIGLPHPKPESVPSLPLNHPQPFQFLVGERKLWNKSDSLFIVPDPPTSNW</sequence>
<evidence type="ECO:0000256" key="3">
    <source>
        <dbReference type="ARBA" id="ARBA00022723"/>
    </source>
</evidence>
<dbReference type="GO" id="GO:0006082">
    <property type="term" value="P:organic acid metabolic process"/>
    <property type="evidence" value="ECO:0007669"/>
    <property type="project" value="TreeGrafter"/>
</dbReference>
<reference evidence="9" key="1">
    <citation type="submission" date="2020-11" db="EMBL/GenBank/DDBJ databases">
        <authorList>
            <person name="Tran Van P."/>
        </authorList>
    </citation>
    <scope>NUCLEOTIDE SEQUENCE</scope>
</reference>
<dbReference type="Pfam" id="PF00067">
    <property type="entry name" value="p450"/>
    <property type="match status" value="1"/>
</dbReference>
<dbReference type="GO" id="GO:0016712">
    <property type="term" value="F:oxidoreductase activity, acting on paired donors, with incorporation or reduction of molecular oxygen, reduced flavin or flavoprotein as one donor, and incorporation of one atom of oxygen"/>
    <property type="evidence" value="ECO:0007669"/>
    <property type="project" value="TreeGrafter"/>
</dbReference>
<dbReference type="PANTHER" id="PTHR24300">
    <property type="entry name" value="CYTOCHROME P450 508A4-RELATED"/>
    <property type="match status" value="1"/>
</dbReference>
<dbReference type="GO" id="GO:0020037">
    <property type="term" value="F:heme binding"/>
    <property type="evidence" value="ECO:0007669"/>
    <property type="project" value="InterPro"/>
</dbReference>
<keyword evidence="5 7" id="KW-0408">Iron</keyword>
<comment type="similarity">
    <text evidence="2 8">Belongs to the cytochrome P450 family.</text>
</comment>
<dbReference type="EMBL" id="CAJPEV010001553">
    <property type="protein sequence ID" value="CAG0893259.1"/>
    <property type="molecule type" value="Genomic_DNA"/>
</dbReference>
<dbReference type="PRINTS" id="PR00385">
    <property type="entry name" value="P450"/>
</dbReference>
<keyword evidence="10" id="KW-1185">Reference proteome</keyword>
<dbReference type="InterPro" id="IPR002401">
    <property type="entry name" value="Cyt_P450_E_grp-I"/>
</dbReference>